<keyword evidence="1" id="KW-0732">Signal</keyword>
<feature type="chain" id="PRO_5046749243" evidence="1">
    <location>
        <begin position="21"/>
        <end position="335"/>
    </location>
</feature>
<feature type="signal peptide" evidence="1">
    <location>
        <begin position="1"/>
        <end position="20"/>
    </location>
</feature>
<comment type="caution">
    <text evidence="2">The sequence shown here is derived from an EMBL/GenBank/DDBJ whole genome shotgun (WGS) entry which is preliminary data.</text>
</comment>
<sequence length="335" mass="36893">MLVAVTAVAILTGCSSTAITSDIPWPQPTWHREISPNARSAADDLCPKGSGPRGLDCRSKAPGYEACMQRHPAKNSAMLCQQALVVRIECRFGERAIFHDEHDCASSFESYISCRTGIPKRSDDVCAAGEREFLRCPEDLDRTGDFDCAKARDAYYDCRGDARSDDIYCSTYIEVVGVRHALRVSCSGLLDKYLTCTAGGLSPNECAFGSYMRLNCLRDLRSGVFLQISTCDSIWSDHLKDCSGTKGLGFDGPTSCTHAANWNEASYSICERRHDSADTVGVAYVNPKDGSNHRLPLCWASKGENHHMDAEAEHAIGDRVLRVIHRLGETRYESM</sequence>
<organism evidence="2 3">
    <name type="scientific">Microbispora maris</name>
    <dbReference type="NCBI Taxonomy" id="3144104"/>
    <lineage>
        <taxon>Bacteria</taxon>
        <taxon>Bacillati</taxon>
        <taxon>Actinomycetota</taxon>
        <taxon>Actinomycetes</taxon>
        <taxon>Streptosporangiales</taxon>
        <taxon>Streptosporangiaceae</taxon>
        <taxon>Microbispora</taxon>
    </lineage>
</organism>
<dbReference type="RefSeq" id="WP_346224435.1">
    <property type="nucleotide sequence ID" value="NZ_JBDJAW010000002.1"/>
</dbReference>
<keyword evidence="3" id="KW-1185">Reference proteome</keyword>
<evidence type="ECO:0000256" key="1">
    <source>
        <dbReference type="SAM" id="SignalP"/>
    </source>
</evidence>
<evidence type="ECO:0000313" key="3">
    <source>
        <dbReference type="Proteomes" id="UP001447516"/>
    </source>
</evidence>
<name>A0ABV0AKH3_9ACTN</name>
<accession>A0ABV0AKH3</accession>
<gene>
    <name evidence="2" type="ORF">AAH991_04455</name>
</gene>
<protein>
    <submittedName>
        <fullName evidence="2">Uncharacterized protein</fullName>
    </submittedName>
</protein>
<reference evidence="2 3" key="1">
    <citation type="submission" date="2024-05" db="EMBL/GenBank/DDBJ databases">
        <title>Microbispora sp.ZYX-F-249.</title>
        <authorList>
            <person name="Xie H."/>
        </authorList>
    </citation>
    <scope>NUCLEOTIDE SEQUENCE [LARGE SCALE GENOMIC DNA]</scope>
    <source>
        <strain evidence="2 3">ZYX-F-249</strain>
    </source>
</reference>
<dbReference type="Proteomes" id="UP001447516">
    <property type="component" value="Unassembled WGS sequence"/>
</dbReference>
<dbReference type="EMBL" id="JBDJAW010000002">
    <property type="protein sequence ID" value="MEN3534346.1"/>
    <property type="molecule type" value="Genomic_DNA"/>
</dbReference>
<proteinExistence type="predicted"/>
<evidence type="ECO:0000313" key="2">
    <source>
        <dbReference type="EMBL" id="MEN3534346.1"/>
    </source>
</evidence>